<dbReference type="Proteomes" id="UP001168528">
    <property type="component" value="Unassembled WGS sequence"/>
</dbReference>
<evidence type="ECO:0000313" key="2">
    <source>
        <dbReference type="EMBL" id="MDO1449588.1"/>
    </source>
</evidence>
<keyword evidence="1" id="KW-1133">Transmembrane helix</keyword>
<feature type="transmembrane region" description="Helical" evidence="1">
    <location>
        <begin position="93"/>
        <end position="117"/>
    </location>
</feature>
<protein>
    <submittedName>
        <fullName evidence="2">Uncharacterized protein</fullName>
    </submittedName>
</protein>
<dbReference type="RefSeq" id="WP_302040392.1">
    <property type="nucleotide sequence ID" value="NZ_JAUKPO010000020.1"/>
</dbReference>
<name>A0ABT8REG2_9BACT</name>
<keyword evidence="1" id="KW-0472">Membrane</keyword>
<dbReference type="EMBL" id="JAUKPO010000020">
    <property type="protein sequence ID" value="MDO1449588.1"/>
    <property type="molecule type" value="Genomic_DNA"/>
</dbReference>
<evidence type="ECO:0000313" key="3">
    <source>
        <dbReference type="Proteomes" id="UP001168528"/>
    </source>
</evidence>
<keyword evidence="1" id="KW-0812">Transmembrane</keyword>
<comment type="caution">
    <text evidence="2">The sequence shown here is derived from an EMBL/GenBank/DDBJ whole genome shotgun (WGS) entry which is preliminary data.</text>
</comment>
<organism evidence="2 3">
    <name type="scientific">Rhodocytophaga aerolata</name>
    <dbReference type="NCBI Taxonomy" id="455078"/>
    <lineage>
        <taxon>Bacteria</taxon>
        <taxon>Pseudomonadati</taxon>
        <taxon>Bacteroidota</taxon>
        <taxon>Cytophagia</taxon>
        <taxon>Cytophagales</taxon>
        <taxon>Rhodocytophagaceae</taxon>
        <taxon>Rhodocytophaga</taxon>
    </lineage>
</organism>
<accession>A0ABT8REG2</accession>
<evidence type="ECO:0000256" key="1">
    <source>
        <dbReference type="SAM" id="Phobius"/>
    </source>
</evidence>
<proteinExistence type="predicted"/>
<keyword evidence="3" id="KW-1185">Reference proteome</keyword>
<reference evidence="2" key="1">
    <citation type="submission" date="2023-07" db="EMBL/GenBank/DDBJ databases">
        <title>The genome sequence of Rhodocytophaga aerolata KACC 12507.</title>
        <authorList>
            <person name="Zhang X."/>
        </authorList>
    </citation>
    <scope>NUCLEOTIDE SEQUENCE</scope>
    <source>
        <strain evidence="2">KACC 12507</strain>
    </source>
</reference>
<sequence>MINTLSQPGVKTSGVSQLQAPGVQVSAPAKKKPNLLGDLVKKAGGAEGILQGVSIGSAKAAQMLRNKKNGGAAPVDTIDFEAGLRQEKEVETILGMPAVAAYTAIGVVFLLVLFLVFKAASKK</sequence>
<gene>
    <name evidence="2" type="ORF">Q0590_25145</name>
</gene>